<feature type="compositionally biased region" description="Polar residues" evidence="1">
    <location>
        <begin position="614"/>
        <end position="623"/>
    </location>
</feature>
<dbReference type="EMBL" id="KB446555">
    <property type="protein sequence ID" value="EME88551.1"/>
    <property type="molecule type" value="Genomic_DNA"/>
</dbReference>
<evidence type="ECO:0000256" key="1">
    <source>
        <dbReference type="SAM" id="MobiDB-lite"/>
    </source>
</evidence>
<dbReference type="HOGENOM" id="CLU_303861_0_0_1"/>
<feature type="region of interest" description="Disordered" evidence="1">
    <location>
        <begin position="466"/>
        <end position="485"/>
    </location>
</feature>
<keyword evidence="3" id="KW-1185">Reference proteome</keyword>
<evidence type="ECO:0000313" key="2">
    <source>
        <dbReference type="EMBL" id="EME88551.1"/>
    </source>
</evidence>
<name>N1Q9R8_PSEFD</name>
<feature type="region of interest" description="Disordered" evidence="1">
    <location>
        <begin position="414"/>
        <end position="433"/>
    </location>
</feature>
<dbReference type="KEGG" id="pfj:MYCFIDRAFT_170155"/>
<dbReference type="VEuPathDB" id="FungiDB:MYCFIDRAFT_170155"/>
<reference evidence="2 3" key="1">
    <citation type="journal article" date="2012" name="PLoS Pathog.">
        <title>Diverse lifestyles and strategies of plant pathogenesis encoded in the genomes of eighteen Dothideomycetes fungi.</title>
        <authorList>
            <person name="Ohm R.A."/>
            <person name="Feau N."/>
            <person name="Henrissat B."/>
            <person name="Schoch C.L."/>
            <person name="Horwitz B.A."/>
            <person name="Barry K.W."/>
            <person name="Condon B.J."/>
            <person name="Copeland A.C."/>
            <person name="Dhillon B."/>
            <person name="Glaser F."/>
            <person name="Hesse C.N."/>
            <person name="Kosti I."/>
            <person name="LaButti K."/>
            <person name="Lindquist E.A."/>
            <person name="Lucas S."/>
            <person name="Salamov A.A."/>
            <person name="Bradshaw R.E."/>
            <person name="Ciuffetti L."/>
            <person name="Hamelin R.C."/>
            <person name="Kema G.H.J."/>
            <person name="Lawrence C."/>
            <person name="Scott J.A."/>
            <person name="Spatafora J.W."/>
            <person name="Turgeon B.G."/>
            <person name="de Wit P.J.G.M."/>
            <person name="Zhong S."/>
            <person name="Goodwin S.B."/>
            <person name="Grigoriev I.V."/>
        </authorList>
    </citation>
    <scope>NUCLEOTIDE SEQUENCE [LARGE SCALE GENOMIC DNA]</scope>
    <source>
        <strain evidence="2 3">CIRAD86</strain>
    </source>
</reference>
<feature type="region of interest" description="Disordered" evidence="1">
    <location>
        <begin position="670"/>
        <end position="718"/>
    </location>
</feature>
<evidence type="ECO:0000313" key="3">
    <source>
        <dbReference type="Proteomes" id="UP000016932"/>
    </source>
</evidence>
<dbReference type="RefSeq" id="XP_007921543.1">
    <property type="nucleotide sequence ID" value="XM_007923352.1"/>
</dbReference>
<feature type="region of interest" description="Disordered" evidence="1">
    <location>
        <begin position="582"/>
        <end position="641"/>
    </location>
</feature>
<feature type="compositionally biased region" description="Basic and acidic residues" evidence="1">
    <location>
        <begin position="624"/>
        <end position="635"/>
    </location>
</feature>
<dbReference type="GeneID" id="19332451"/>
<feature type="compositionally biased region" description="Basic residues" evidence="1">
    <location>
        <begin position="321"/>
        <end position="334"/>
    </location>
</feature>
<accession>N1Q9R8</accession>
<protein>
    <submittedName>
        <fullName evidence="2">Uncharacterized protein</fullName>
    </submittedName>
</protein>
<gene>
    <name evidence="2" type="ORF">MYCFIDRAFT_170155</name>
</gene>
<dbReference type="AlphaFoldDB" id="N1Q9R8"/>
<organism evidence="2 3">
    <name type="scientific">Pseudocercospora fijiensis (strain CIRAD86)</name>
    <name type="common">Black leaf streak disease fungus</name>
    <name type="synonym">Mycosphaerella fijiensis</name>
    <dbReference type="NCBI Taxonomy" id="383855"/>
    <lineage>
        <taxon>Eukaryota</taxon>
        <taxon>Fungi</taxon>
        <taxon>Dikarya</taxon>
        <taxon>Ascomycota</taxon>
        <taxon>Pezizomycotina</taxon>
        <taxon>Dothideomycetes</taxon>
        <taxon>Dothideomycetidae</taxon>
        <taxon>Mycosphaerellales</taxon>
        <taxon>Mycosphaerellaceae</taxon>
        <taxon>Pseudocercospora</taxon>
    </lineage>
</organism>
<feature type="region of interest" description="Disordered" evidence="1">
    <location>
        <begin position="310"/>
        <end position="386"/>
    </location>
</feature>
<feature type="compositionally biased region" description="Basic and acidic residues" evidence="1">
    <location>
        <begin position="705"/>
        <end position="716"/>
    </location>
</feature>
<sequence length="979" mass="109785">MISLDRSSQQEWEILLRTRRTPANHINLKLAFDRDLHFFHSRPSACQRAQSQLVALGPRTYFDTAHGLAGFVVLQWTAYGRALFHVAFGPRIEATRKILLESFLECRRCPAQTASLCRHKLCQTSISRRRLPSRKAETVSDRPSEISGALGYIRIGVVLLRSKVYIGYACPIKRLVYDRAYSWSSGLPAASFSELRTFSKMKSLQSYNNIPTTVSLAYLPYCRHNCHTIQLQLASHQQSRTDHCPIKALSKATARLIADQKIHTQDKMPSSQQKATRKAGKMAKAFFGIINKSTRGISAIYDKIHRAPVDACTPDTTTQKSRLHVRGPKPRPRQKLQAPAPGAAPSIAKEKSFAIENRPGHRPAPEASETPQNPRRGNQLDVIRDESRIRKSFREEASSPDWSIHIPRRRPHGYQEYSRNSACVPPLDTSRKQSSVMPSAESARIQQSVATYPGGQARVITVIRSDPSRRSGCRNSSRRGQYHEENTPLSYSLSLQQYHLRAFAKQVRIVKPFVPTENEKSRMGRVNHRVRIRRAPSVQSHKAIILTEEALEEDNAVAAPVDEYSPVSVEQRCNDFLDKLEADARPDQPENEAIETSQPGGNRTDKDPSPDRGGQQSRSQSPRDQIEAAETEKSELQLIPTAKDSVLEEGWSSDLLDLLKEEKSRSDGLVQAPLAGARQTSLIPGRRSSEVEENDLSGDSFGKQQHSEQRIHRHDSTQLQGLLQPKRGYEVRAVQDPRYPRVVSLERRVTNPDVASEERPAWTKIGHHAILSSWQQQTEPKTWMRSRQPSYDVSGMHTLPKSRADSMANWTDGAIDAVLRRSMDGVVDGGPGLSSQLPPPASERKERLWADEWISGGKGEAEGSCDNGKRYAKAVRSRFVEHLQENAELLESLGVEGEWKAEAEVVEEEANSPNTGIGCSHVAIHYKLFPFSCDPLGRWSIWDDFRVVSSLGVDSDPCSFAEADVNLHEDMSEGEARKH</sequence>
<dbReference type="OrthoDB" id="10436401at2759"/>
<dbReference type="Proteomes" id="UP000016932">
    <property type="component" value="Unassembled WGS sequence"/>
</dbReference>
<proteinExistence type="predicted"/>